<reference evidence="1" key="1">
    <citation type="submission" date="2016-10" db="EMBL/GenBank/DDBJ databases">
        <title>The High Quality Genome of Vibrio alginolyticus K01M1.</title>
        <authorList>
            <person name="Wendling C."/>
            <person name="Chibani C.M."/>
            <person name="Hertel R."/>
            <person name="Sproer C."/>
            <person name="Bunk B."/>
            <person name="Overmann J."/>
            <person name="Roth O."/>
            <person name="Liesegang H."/>
        </authorList>
    </citation>
    <scope>NUCLEOTIDE SEQUENCE</scope>
    <source>
        <strain evidence="1">K05K4</strain>
        <plasmid evidence="1">pL289</plasmid>
    </source>
</reference>
<keyword evidence="1" id="KW-0614">Plasmid</keyword>
<dbReference type="AlphaFoldDB" id="A0A1W6UF93"/>
<dbReference type="RefSeq" id="WP_025767400.1">
    <property type="nucleotide sequence ID" value="NZ_CP017893.1"/>
</dbReference>
<dbReference type="EMBL" id="CP017904">
    <property type="protein sequence ID" value="ARP21715.1"/>
    <property type="molecule type" value="Genomic_DNA"/>
</dbReference>
<sequence length="119" mass="13486">MTIYHTDPVQSQNHVIDPKVVNEIFSDLSADLYMSVLKHVPLNFMQVKEFSQNALAELKKVDSAVKHDRPHHVIHILSGLVSAGLVQTESYEVREAPYSRLVGSVLKYRLTDNGKEMLK</sequence>
<protein>
    <submittedName>
        <fullName evidence="1">Uncharacterized protein</fullName>
    </submittedName>
</protein>
<proteinExistence type="predicted"/>
<organism evidence="1">
    <name type="scientific">Vibrio alginolyticus</name>
    <dbReference type="NCBI Taxonomy" id="663"/>
    <lineage>
        <taxon>Bacteria</taxon>
        <taxon>Pseudomonadati</taxon>
        <taxon>Pseudomonadota</taxon>
        <taxon>Gammaproteobacteria</taxon>
        <taxon>Vibrionales</taxon>
        <taxon>Vibrionaceae</taxon>
        <taxon>Vibrio</taxon>
    </lineage>
</organism>
<name>A0A1W6UF93_VIBAL</name>
<evidence type="ECO:0000313" key="1">
    <source>
        <dbReference type="EMBL" id="ARP21715.1"/>
    </source>
</evidence>
<accession>A0A1W6UF93</accession>
<gene>
    <name evidence="1" type="ORF">K05K4_50060</name>
</gene>
<geneLocation type="plasmid" evidence="1">
    <name>pL289</name>
</geneLocation>